<dbReference type="RefSeq" id="WP_136521793.1">
    <property type="nucleotide sequence ID" value="NZ_SDLV01000014.1"/>
</dbReference>
<name>A0ABY2R8K7_9FLAO</name>
<evidence type="ECO:0000256" key="1">
    <source>
        <dbReference type="SAM" id="SignalP"/>
    </source>
</evidence>
<evidence type="ECO:0000313" key="3">
    <source>
        <dbReference type="Proteomes" id="UP000306038"/>
    </source>
</evidence>
<accession>A0ABY2R8K7</accession>
<proteinExistence type="predicted"/>
<feature type="chain" id="PRO_5046053262" description="DUF4595 domain-containing protein" evidence="1">
    <location>
        <begin position="20"/>
        <end position="102"/>
    </location>
</feature>
<sequence length="102" mass="11615">MKTLLFAAFLFAGTTLGFAKSNTPVHNFSHESKETVSLKYTYDKVNSLEEVKNNEKVEEVKNICHKTVFTTEVSYSYYDDGMGNLIVTKSTDLVMTTYWYGC</sequence>
<reference evidence="2 3" key="1">
    <citation type="submission" date="2019-01" db="EMBL/GenBank/DDBJ databases">
        <authorList>
            <person name="B I."/>
            <person name="Ch S."/>
            <person name="Ch V.R."/>
        </authorList>
    </citation>
    <scope>NUCLEOTIDE SEQUENCE [LARGE SCALE GENOMIC DNA]</scope>
    <source>
        <strain evidence="2 3">JC507</strain>
    </source>
</reference>
<evidence type="ECO:0000313" key="2">
    <source>
        <dbReference type="EMBL" id="THV61937.1"/>
    </source>
</evidence>
<gene>
    <name evidence="2" type="ORF">EK417_07505</name>
</gene>
<keyword evidence="1" id="KW-0732">Signal</keyword>
<organism evidence="2 3">
    <name type="scientific">Chryseobacterium candidae</name>
    <dbReference type="NCBI Taxonomy" id="1978493"/>
    <lineage>
        <taxon>Bacteria</taxon>
        <taxon>Pseudomonadati</taxon>
        <taxon>Bacteroidota</taxon>
        <taxon>Flavobacteriia</taxon>
        <taxon>Flavobacteriales</taxon>
        <taxon>Weeksellaceae</taxon>
        <taxon>Chryseobacterium group</taxon>
        <taxon>Chryseobacterium</taxon>
    </lineage>
</organism>
<comment type="caution">
    <text evidence="2">The sequence shown here is derived from an EMBL/GenBank/DDBJ whole genome shotgun (WGS) entry which is preliminary data.</text>
</comment>
<dbReference type="Proteomes" id="UP000306038">
    <property type="component" value="Unassembled WGS sequence"/>
</dbReference>
<dbReference type="EMBL" id="SDLV01000014">
    <property type="protein sequence ID" value="THV61937.1"/>
    <property type="molecule type" value="Genomic_DNA"/>
</dbReference>
<keyword evidence="3" id="KW-1185">Reference proteome</keyword>
<evidence type="ECO:0008006" key="4">
    <source>
        <dbReference type="Google" id="ProtNLM"/>
    </source>
</evidence>
<feature type="signal peptide" evidence="1">
    <location>
        <begin position="1"/>
        <end position="19"/>
    </location>
</feature>
<protein>
    <recommendedName>
        <fullName evidence="4">DUF4595 domain-containing protein</fullName>
    </recommendedName>
</protein>